<feature type="non-terminal residue" evidence="2">
    <location>
        <position position="170"/>
    </location>
</feature>
<organism evidence="2">
    <name type="scientific">Pectinophora gossypiella</name>
    <name type="common">Cotton pink bollworm</name>
    <name type="synonym">Depressaria gossypiella</name>
    <dbReference type="NCBI Taxonomy" id="13191"/>
    <lineage>
        <taxon>Eukaryota</taxon>
        <taxon>Metazoa</taxon>
        <taxon>Ecdysozoa</taxon>
        <taxon>Arthropoda</taxon>
        <taxon>Hexapoda</taxon>
        <taxon>Insecta</taxon>
        <taxon>Pterygota</taxon>
        <taxon>Neoptera</taxon>
        <taxon>Endopterygota</taxon>
        <taxon>Lepidoptera</taxon>
        <taxon>Glossata</taxon>
        <taxon>Ditrysia</taxon>
        <taxon>Gelechioidea</taxon>
        <taxon>Gelechiidae</taxon>
        <taxon>Apatetrinae</taxon>
        <taxon>Pectinophora</taxon>
    </lineage>
</organism>
<feature type="non-terminal residue" evidence="2">
    <location>
        <position position="1"/>
    </location>
</feature>
<protein>
    <submittedName>
        <fullName evidence="2">Uncharacterized protein</fullName>
    </submittedName>
</protein>
<feature type="region of interest" description="Disordered" evidence="1">
    <location>
        <begin position="132"/>
        <end position="170"/>
    </location>
</feature>
<sequence>TINMKFSVQSEKFYAFFNGSKCFILPTRDVWYNFIECSSRICRCRGKNMSDIVNGTGDGNVQKINNETSNGGSSVIKKSISVQTDDLQIKNEIVSSIHYSADKSESDNKVMENYPTSEVEIKTSLEILDATKLNEDADANGETENSMSYGGGMSGGGGDTDTLSRRLREA</sequence>
<name>A0A1E1WJT2_PECGO</name>
<dbReference type="EMBL" id="GDQN01003785">
    <property type="protein sequence ID" value="JAT87269.1"/>
    <property type="molecule type" value="Transcribed_RNA"/>
</dbReference>
<accession>A0A1E1WJT2</accession>
<reference evidence="2" key="1">
    <citation type="submission" date="2015-09" db="EMBL/GenBank/DDBJ databases">
        <title>De novo assembly of Pectinophora gossypiella (Pink Bollworm) gut transcriptome.</title>
        <authorList>
            <person name="Tassone E.E."/>
        </authorList>
    </citation>
    <scope>NUCLEOTIDE SEQUENCE</scope>
</reference>
<proteinExistence type="predicted"/>
<evidence type="ECO:0000313" key="2">
    <source>
        <dbReference type="EMBL" id="JAT87269.1"/>
    </source>
</evidence>
<feature type="compositionally biased region" description="Gly residues" evidence="1">
    <location>
        <begin position="149"/>
        <end position="159"/>
    </location>
</feature>
<gene>
    <name evidence="2" type="ORF">g.17370</name>
</gene>
<evidence type="ECO:0000256" key="1">
    <source>
        <dbReference type="SAM" id="MobiDB-lite"/>
    </source>
</evidence>
<dbReference type="AlphaFoldDB" id="A0A1E1WJT2"/>